<keyword evidence="2" id="KW-1185">Reference proteome</keyword>
<organism evidence="1 2">
    <name type="scientific">Trichinella nativa</name>
    <dbReference type="NCBI Taxonomy" id="6335"/>
    <lineage>
        <taxon>Eukaryota</taxon>
        <taxon>Metazoa</taxon>
        <taxon>Ecdysozoa</taxon>
        <taxon>Nematoda</taxon>
        <taxon>Enoplea</taxon>
        <taxon>Dorylaimia</taxon>
        <taxon>Trichinellida</taxon>
        <taxon>Trichinellidae</taxon>
        <taxon>Trichinella</taxon>
    </lineage>
</organism>
<dbReference type="AlphaFoldDB" id="A0A0V1KHM5"/>
<name>A0A0V1KHM5_9BILA</name>
<feature type="non-terminal residue" evidence="1">
    <location>
        <position position="1"/>
    </location>
</feature>
<evidence type="ECO:0000313" key="1">
    <source>
        <dbReference type="EMBL" id="KRZ46542.1"/>
    </source>
</evidence>
<proteinExistence type="predicted"/>
<gene>
    <name evidence="1" type="ORF">T02_12872</name>
</gene>
<accession>A0A0V1KHM5</accession>
<protein>
    <submittedName>
        <fullName evidence="1">Uncharacterized protein</fullName>
    </submittedName>
</protein>
<sequence>LMIGAFQVDSTKDSILCNCLHESLFLAKGKRLVE</sequence>
<comment type="caution">
    <text evidence="1">The sequence shown here is derived from an EMBL/GenBank/DDBJ whole genome shotgun (WGS) entry which is preliminary data.</text>
</comment>
<evidence type="ECO:0000313" key="2">
    <source>
        <dbReference type="Proteomes" id="UP000054721"/>
    </source>
</evidence>
<dbReference type="Proteomes" id="UP000054721">
    <property type="component" value="Unassembled WGS sequence"/>
</dbReference>
<reference evidence="1 2" key="1">
    <citation type="submission" date="2015-05" db="EMBL/GenBank/DDBJ databases">
        <title>Evolution of Trichinella species and genotypes.</title>
        <authorList>
            <person name="Korhonen P.K."/>
            <person name="Edoardo P."/>
            <person name="Giuseppe L.R."/>
            <person name="Gasser R.B."/>
        </authorList>
    </citation>
    <scope>NUCLEOTIDE SEQUENCE [LARGE SCALE GENOMIC DNA]</scope>
    <source>
        <strain evidence="1">ISS10</strain>
    </source>
</reference>
<dbReference type="EMBL" id="JYDW01002963">
    <property type="protein sequence ID" value="KRZ46542.1"/>
    <property type="molecule type" value="Genomic_DNA"/>
</dbReference>
<feature type="non-terminal residue" evidence="1">
    <location>
        <position position="34"/>
    </location>
</feature>